<reference evidence="2" key="1">
    <citation type="submission" date="2021-06" db="EMBL/GenBank/DDBJ databases">
        <authorList>
            <person name="Hodson N. C."/>
            <person name="Mongue J. A."/>
            <person name="Jaron S. K."/>
        </authorList>
    </citation>
    <scope>NUCLEOTIDE SEQUENCE</scope>
</reference>
<evidence type="ECO:0000313" key="2">
    <source>
        <dbReference type="EMBL" id="CAG7786632.1"/>
    </source>
</evidence>
<dbReference type="EMBL" id="CAJVCH010321970">
    <property type="protein sequence ID" value="CAG7786632.1"/>
    <property type="molecule type" value="Genomic_DNA"/>
</dbReference>
<dbReference type="AlphaFoldDB" id="A0A8J2KK91"/>
<keyword evidence="1" id="KW-0472">Membrane</keyword>
<organism evidence="2 3">
    <name type="scientific">Allacma fusca</name>
    <dbReference type="NCBI Taxonomy" id="39272"/>
    <lineage>
        <taxon>Eukaryota</taxon>
        <taxon>Metazoa</taxon>
        <taxon>Ecdysozoa</taxon>
        <taxon>Arthropoda</taxon>
        <taxon>Hexapoda</taxon>
        <taxon>Collembola</taxon>
        <taxon>Symphypleona</taxon>
        <taxon>Sminthuridae</taxon>
        <taxon>Allacma</taxon>
    </lineage>
</organism>
<protein>
    <submittedName>
        <fullName evidence="2">Uncharacterized protein</fullName>
    </submittedName>
</protein>
<accession>A0A8J2KK91</accession>
<keyword evidence="1" id="KW-0812">Transmembrane</keyword>
<name>A0A8J2KK91_9HEXA</name>
<feature type="non-terminal residue" evidence="2">
    <location>
        <position position="1"/>
    </location>
</feature>
<evidence type="ECO:0000313" key="3">
    <source>
        <dbReference type="Proteomes" id="UP000708208"/>
    </source>
</evidence>
<keyword evidence="1" id="KW-1133">Transmembrane helix</keyword>
<comment type="caution">
    <text evidence="2">The sequence shown here is derived from an EMBL/GenBank/DDBJ whole genome shotgun (WGS) entry which is preliminary data.</text>
</comment>
<sequence>MVLIVIVNIPGLLSVVGSVFLGAFGYAAFWTLQRRYRPNQPLPNEPEVFGPPVVRYGRRRVVEAWLDELMRQEGDAEDVALGQAALIQLRAGGEAAIQANEAIVQLHDVNAIEHLPPQPNQVPVLPNPRLHAGNNFDPLGHDEEPALWHLDDRVGNGNEEIAVQIEMGWMENEAPGPGFSEWIYLLEEYEGQNVSTSRAFVFVQNKIVKKTQFCSVVIPHKFTTEDFHQ</sequence>
<gene>
    <name evidence="2" type="ORF">AFUS01_LOCUS25193</name>
</gene>
<feature type="transmembrane region" description="Helical" evidence="1">
    <location>
        <begin position="12"/>
        <end position="32"/>
    </location>
</feature>
<keyword evidence="3" id="KW-1185">Reference proteome</keyword>
<dbReference type="Proteomes" id="UP000708208">
    <property type="component" value="Unassembled WGS sequence"/>
</dbReference>
<proteinExistence type="predicted"/>
<evidence type="ECO:0000256" key="1">
    <source>
        <dbReference type="SAM" id="Phobius"/>
    </source>
</evidence>